<name>A0A086TKL8_9FUNG</name>
<evidence type="ECO:0000313" key="1">
    <source>
        <dbReference type="EMBL" id="KFH62495.1"/>
    </source>
</evidence>
<keyword evidence="2" id="KW-1185">Reference proteome</keyword>
<protein>
    <submittedName>
        <fullName evidence="1">Uncharacterized protein</fullName>
    </submittedName>
</protein>
<organism evidence="1 2">
    <name type="scientific">Podila verticillata NRRL 6337</name>
    <dbReference type="NCBI Taxonomy" id="1069443"/>
    <lineage>
        <taxon>Eukaryota</taxon>
        <taxon>Fungi</taxon>
        <taxon>Fungi incertae sedis</taxon>
        <taxon>Mucoromycota</taxon>
        <taxon>Mortierellomycotina</taxon>
        <taxon>Mortierellomycetes</taxon>
        <taxon>Mortierellales</taxon>
        <taxon>Mortierellaceae</taxon>
        <taxon>Podila</taxon>
    </lineage>
</organism>
<reference evidence="1 2" key="1">
    <citation type="submission" date="2011-02" db="EMBL/GenBank/DDBJ databases">
        <title>The Genome Sequence of Mortierella verticillata NRRL 6337.</title>
        <authorList>
            <consortium name="The Broad Institute Genome Sequencing Platform"/>
            <person name="Russ C."/>
            <person name="Cuomo C."/>
            <person name="Burger G."/>
            <person name="Gray M.W."/>
            <person name="Holland P.W.H."/>
            <person name="King N."/>
            <person name="Lang F.B.F."/>
            <person name="Roger A.J."/>
            <person name="Ruiz-Trillo I."/>
            <person name="Young S.K."/>
            <person name="Zeng Q."/>
            <person name="Gargeya S."/>
            <person name="Alvarado L."/>
            <person name="Berlin A."/>
            <person name="Chapman S.B."/>
            <person name="Chen Z."/>
            <person name="Freedman E."/>
            <person name="Gellesch M."/>
            <person name="Goldberg J."/>
            <person name="Griggs A."/>
            <person name="Gujja S."/>
            <person name="Heilman E."/>
            <person name="Heiman D."/>
            <person name="Howarth C."/>
            <person name="Mehta T."/>
            <person name="Neiman D."/>
            <person name="Pearson M."/>
            <person name="Roberts A."/>
            <person name="Saif S."/>
            <person name="Shea T."/>
            <person name="Shenoy N."/>
            <person name="Sisk P."/>
            <person name="Stolte C."/>
            <person name="Sykes S."/>
            <person name="White J."/>
            <person name="Yandava C."/>
            <person name="Haas B."/>
            <person name="Nusbaum C."/>
            <person name="Birren B."/>
        </authorList>
    </citation>
    <scope>NUCLEOTIDE SEQUENCE [LARGE SCALE GENOMIC DNA]</scope>
    <source>
        <strain evidence="1 2">NRRL 6337</strain>
    </source>
</reference>
<dbReference type="EMBL" id="KN042432">
    <property type="protein sequence ID" value="KFH62495.1"/>
    <property type="molecule type" value="Genomic_DNA"/>
</dbReference>
<dbReference type="AlphaFoldDB" id="A0A086TKL8"/>
<gene>
    <name evidence="1" type="ORF">MVEG_11703</name>
</gene>
<dbReference type="Proteomes" id="UP000243308">
    <property type="component" value="Unassembled WGS sequence"/>
</dbReference>
<accession>A0A086TKL8</accession>
<proteinExistence type="predicted"/>
<sequence>MFLATTSPFDVNLLRREYLKTTVWLANFGQVKGCCQEEGVKLSEEEKQLKVDRQQELRRQARNAAHMCLNTNKFTEKFYKWIDTQHISQQPAQHQQA</sequence>
<evidence type="ECO:0000313" key="2">
    <source>
        <dbReference type="Proteomes" id="UP000243308"/>
    </source>
</evidence>